<dbReference type="Proteomes" id="UP001500582">
    <property type="component" value="Unassembled WGS sequence"/>
</dbReference>
<keyword evidence="3" id="KW-1185">Reference proteome</keyword>
<feature type="transmembrane region" description="Helical" evidence="1">
    <location>
        <begin position="83"/>
        <end position="101"/>
    </location>
</feature>
<evidence type="ECO:0000256" key="1">
    <source>
        <dbReference type="SAM" id="Phobius"/>
    </source>
</evidence>
<protein>
    <recommendedName>
        <fullName evidence="4">DoxX family membrane protein</fullName>
    </recommendedName>
</protein>
<organism evidence="2 3">
    <name type="scientific">Mucilaginibacter gynuensis</name>
    <dbReference type="NCBI Taxonomy" id="1302236"/>
    <lineage>
        <taxon>Bacteria</taxon>
        <taxon>Pseudomonadati</taxon>
        <taxon>Bacteroidota</taxon>
        <taxon>Sphingobacteriia</taxon>
        <taxon>Sphingobacteriales</taxon>
        <taxon>Sphingobacteriaceae</taxon>
        <taxon>Mucilaginibacter</taxon>
    </lineage>
</organism>
<keyword evidence="1" id="KW-1133">Transmembrane helix</keyword>
<gene>
    <name evidence="2" type="ORF">GCM10023149_12740</name>
</gene>
<dbReference type="PANTHER" id="PTHR36974:SF1">
    <property type="entry name" value="DOXX FAMILY MEMBRANE PROTEIN"/>
    <property type="match status" value="1"/>
</dbReference>
<proteinExistence type="predicted"/>
<sequence length="166" mass="18595">MQGPQQAGKFVYLKHPVMKPLIVLLVAFIISMVVLWLCGQPGAYALAGRIAMAVMLLFTASGHFAFTKGMVMMIPRFIPFKKATVYFTGIAEIILAVGLLFSRIYLVAGWAIIVLLVMMLPANIYAAINKVDYQKGTYTGSGINYLWFRVPLQVFFVVWIYFTAIR</sequence>
<dbReference type="EMBL" id="BAABFT010000002">
    <property type="protein sequence ID" value="GAA4315932.1"/>
    <property type="molecule type" value="Genomic_DNA"/>
</dbReference>
<feature type="transmembrane region" description="Helical" evidence="1">
    <location>
        <begin position="107"/>
        <end position="126"/>
    </location>
</feature>
<accession>A0ABP8G2I6</accession>
<feature type="transmembrane region" description="Helical" evidence="1">
    <location>
        <begin position="50"/>
        <end position="71"/>
    </location>
</feature>
<comment type="caution">
    <text evidence="2">The sequence shown here is derived from an EMBL/GenBank/DDBJ whole genome shotgun (WGS) entry which is preliminary data.</text>
</comment>
<keyword evidence="1" id="KW-0472">Membrane</keyword>
<evidence type="ECO:0008006" key="4">
    <source>
        <dbReference type="Google" id="ProtNLM"/>
    </source>
</evidence>
<feature type="transmembrane region" description="Helical" evidence="1">
    <location>
        <begin position="146"/>
        <end position="165"/>
    </location>
</feature>
<dbReference type="PANTHER" id="PTHR36974">
    <property type="entry name" value="MEMBRANE PROTEIN-RELATED"/>
    <property type="match status" value="1"/>
</dbReference>
<evidence type="ECO:0000313" key="3">
    <source>
        <dbReference type="Proteomes" id="UP001500582"/>
    </source>
</evidence>
<reference evidence="3" key="1">
    <citation type="journal article" date="2019" name="Int. J. Syst. Evol. Microbiol.">
        <title>The Global Catalogue of Microorganisms (GCM) 10K type strain sequencing project: providing services to taxonomists for standard genome sequencing and annotation.</title>
        <authorList>
            <consortium name="The Broad Institute Genomics Platform"/>
            <consortium name="The Broad Institute Genome Sequencing Center for Infectious Disease"/>
            <person name="Wu L."/>
            <person name="Ma J."/>
        </authorList>
    </citation>
    <scope>NUCLEOTIDE SEQUENCE [LARGE SCALE GENOMIC DNA]</scope>
    <source>
        <strain evidence="3">JCM 17705</strain>
    </source>
</reference>
<keyword evidence="1" id="KW-0812">Transmembrane</keyword>
<name>A0ABP8G2I6_9SPHI</name>
<evidence type="ECO:0000313" key="2">
    <source>
        <dbReference type="EMBL" id="GAA4315932.1"/>
    </source>
</evidence>
<feature type="transmembrane region" description="Helical" evidence="1">
    <location>
        <begin position="21"/>
        <end position="44"/>
    </location>
</feature>